<evidence type="ECO:0000256" key="1">
    <source>
        <dbReference type="SAM" id="MobiDB-lite"/>
    </source>
</evidence>
<dbReference type="EMBL" id="JBHUCM010000076">
    <property type="protein sequence ID" value="MFD1547482.1"/>
    <property type="molecule type" value="Genomic_DNA"/>
</dbReference>
<accession>A0ABW4GXI5</accession>
<keyword evidence="2" id="KW-0812">Transmembrane</keyword>
<proteinExistence type="predicted"/>
<keyword evidence="2" id="KW-1133">Transmembrane helix</keyword>
<evidence type="ECO:0000313" key="4">
    <source>
        <dbReference type="Proteomes" id="UP001597097"/>
    </source>
</evidence>
<evidence type="ECO:0008006" key="5">
    <source>
        <dbReference type="Google" id="ProtNLM"/>
    </source>
</evidence>
<feature type="compositionally biased region" description="Low complexity" evidence="1">
    <location>
        <begin position="68"/>
        <end position="86"/>
    </location>
</feature>
<keyword evidence="2" id="KW-0472">Membrane</keyword>
<feature type="transmembrane region" description="Helical" evidence="2">
    <location>
        <begin position="32"/>
        <end position="52"/>
    </location>
</feature>
<organism evidence="3 4">
    <name type="scientific">Nonomuraea guangzhouensis</name>
    <dbReference type="NCBI Taxonomy" id="1291555"/>
    <lineage>
        <taxon>Bacteria</taxon>
        <taxon>Bacillati</taxon>
        <taxon>Actinomycetota</taxon>
        <taxon>Actinomycetes</taxon>
        <taxon>Streptosporangiales</taxon>
        <taxon>Streptosporangiaceae</taxon>
        <taxon>Nonomuraea</taxon>
    </lineage>
</organism>
<gene>
    <name evidence="3" type="ORF">ACFSJ0_61370</name>
</gene>
<evidence type="ECO:0000313" key="3">
    <source>
        <dbReference type="EMBL" id="MFD1547482.1"/>
    </source>
</evidence>
<protein>
    <recommendedName>
        <fullName evidence="5">DUF3558 domain-containing protein</fullName>
    </recommendedName>
</protein>
<reference evidence="4" key="1">
    <citation type="journal article" date="2019" name="Int. J. Syst. Evol. Microbiol.">
        <title>The Global Catalogue of Microorganisms (GCM) 10K type strain sequencing project: providing services to taxonomists for standard genome sequencing and annotation.</title>
        <authorList>
            <consortium name="The Broad Institute Genomics Platform"/>
            <consortium name="The Broad Institute Genome Sequencing Center for Infectious Disease"/>
            <person name="Wu L."/>
            <person name="Ma J."/>
        </authorList>
    </citation>
    <scope>NUCLEOTIDE SEQUENCE [LARGE SCALE GENOMIC DNA]</scope>
    <source>
        <strain evidence="4">CGMCC 1.15399</strain>
    </source>
</reference>
<evidence type="ECO:0000256" key="2">
    <source>
        <dbReference type="SAM" id="Phobius"/>
    </source>
</evidence>
<dbReference type="RefSeq" id="WP_219539048.1">
    <property type="nucleotide sequence ID" value="NZ_JAHKRM010000053.1"/>
</dbReference>
<feature type="compositionally biased region" description="Polar residues" evidence="1">
    <location>
        <begin position="87"/>
        <end position="98"/>
    </location>
</feature>
<comment type="caution">
    <text evidence="3">The sequence shown here is derived from an EMBL/GenBank/DDBJ whole genome shotgun (WGS) entry which is preliminary data.</text>
</comment>
<dbReference type="Proteomes" id="UP001597097">
    <property type="component" value="Unassembled WGS sequence"/>
</dbReference>
<name>A0ABW4GXI5_9ACTN</name>
<feature type="region of interest" description="Disordered" evidence="1">
    <location>
        <begin position="68"/>
        <end position="98"/>
    </location>
</feature>
<keyword evidence="4" id="KW-1185">Reference proteome</keyword>
<sequence length="255" mass="27033">MNDYQQQDFPTAAVRHTAPTQQSRPGLRVTPAILSGASAVVVLMLFTVLFLLTRQPDKPAVPVAVATTRTAEPAPTEASPTEQATTSEPAPTGTATFTKTVDPCAVTDEDLVKKLTLFPDKSQIKAEECVWSTLAPGSGMPGNMQYRLEVYVKVFPGDLAAAQEQFLGQRQEAVLLARTSTPAEPPIGDASWTTLYTLPGDTGKGPTTATVGVRVSNAVIQVAYQRHVTEDPAGRLTKGALDVARSVAEKLGTSN</sequence>
<feature type="region of interest" description="Disordered" evidence="1">
    <location>
        <begin position="1"/>
        <end position="25"/>
    </location>
</feature>